<evidence type="ECO:0000313" key="3">
    <source>
        <dbReference type="Proteomes" id="UP000019487"/>
    </source>
</evidence>
<evidence type="ECO:0000313" key="2">
    <source>
        <dbReference type="EMBL" id="ESZ95098.1"/>
    </source>
</evidence>
<reference evidence="2 3" key="1">
    <citation type="journal article" date="2014" name="Genome Announc.">
        <title>Draft genome sequence of Sclerotinia borealis, a psychrophilic plant pathogenic fungus.</title>
        <authorList>
            <person name="Mardanov A.V."/>
            <person name="Beletsky A.V."/>
            <person name="Kadnikov V.V."/>
            <person name="Ignatov A.N."/>
            <person name="Ravin N.V."/>
        </authorList>
    </citation>
    <scope>NUCLEOTIDE SEQUENCE [LARGE SCALE GENOMIC DNA]</scope>
    <source>
        <strain evidence="3">F-4157</strain>
    </source>
</reference>
<accession>W9CGL7</accession>
<gene>
    <name evidence="2" type="ORF">SBOR_4509</name>
</gene>
<dbReference type="OrthoDB" id="3552520at2759"/>
<evidence type="ECO:0000256" key="1">
    <source>
        <dbReference type="SAM" id="MobiDB-lite"/>
    </source>
</evidence>
<protein>
    <submittedName>
        <fullName evidence="2">Uncharacterized protein</fullName>
    </submittedName>
</protein>
<dbReference type="Proteomes" id="UP000019487">
    <property type="component" value="Unassembled WGS sequence"/>
</dbReference>
<feature type="region of interest" description="Disordered" evidence="1">
    <location>
        <begin position="25"/>
        <end position="91"/>
    </location>
</feature>
<name>W9CGL7_SCLBF</name>
<keyword evidence="3" id="KW-1185">Reference proteome</keyword>
<proteinExistence type="predicted"/>
<dbReference type="AlphaFoldDB" id="W9CGL7"/>
<organism evidence="2 3">
    <name type="scientific">Sclerotinia borealis (strain F-4128)</name>
    <dbReference type="NCBI Taxonomy" id="1432307"/>
    <lineage>
        <taxon>Eukaryota</taxon>
        <taxon>Fungi</taxon>
        <taxon>Dikarya</taxon>
        <taxon>Ascomycota</taxon>
        <taxon>Pezizomycotina</taxon>
        <taxon>Leotiomycetes</taxon>
        <taxon>Helotiales</taxon>
        <taxon>Sclerotiniaceae</taxon>
        <taxon>Sclerotinia</taxon>
    </lineage>
</organism>
<comment type="caution">
    <text evidence="2">The sequence shown here is derived from an EMBL/GenBank/DDBJ whole genome shotgun (WGS) entry which is preliminary data.</text>
</comment>
<dbReference type="HOGENOM" id="CLU_2098246_0_0_1"/>
<sequence>MISASPIALTSDVVHASGSIDHSFKIHPTGSFDPKEPIPTCTDEKSNFTIHPTGGKTELHHYRPSGTGIESQKEPKPTGDVSKTHKSSHAKARRLDWCSLAKNPSLLDFYCYWGCA</sequence>
<dbReference type="EMBL" id="AYSA01000210">
    <property type="protein sequence ID" value="ESZ95098.1"/>
    <property type="molecule type" value="Genomic_DNA"/>
</dbReference>